<dbReference type="GO" id="GO:0004602">
    <property type="term" value="F:glutathione peroxidase activity"/>
    <property type="evidence" value="ECO:0007669"/>
    <property type="project" value="TreeGrafter"/>
</dbReference>
<keyword evidence="2" id="KW-0812">Transmembrane</keyword>
<gene>
    <name evidence="5" type="ORF">CPB84DRAFT_1820530</name>
</gene>
<dbReference type="GO" id="GO:0005783">
    <property type="term" value="C:endoplasmic reticulum"/>
    <property type="evidence" value="ECO:0007669"/>
    <property type="project" value="TreeGrafter"/>
</dbReference>
<evidence type="ECO:0000256" key="4">
    <source>
        <dbReference type="ARBA" id="ARBA00023136"/>
    </source>
</evidence>
<dbReference type="PANTHER" id="PTHR10250:SF26">
    <property type="entry name" value="GLUTATHIONE S-TRANSFERASE 3, MITOCHONDRIAL"/>
    <property type="match status" value="1"/>
</dbReference>
<dbReference type="GO" id="GO:0016020">
    <property type="term" value="C:membrane"/>
    <property type="evidence" value="ECO:0007669"/>
    <property type="project" value="UniProtKB-SubCell"/>
</dbReference>
<protein>
    <submittedName>
        <fullName evidence="5">Uncharacterized protein</fullName>
    </submittedName>
</protein>
<dbReference type="InterPro" id="IPR023352">
    <property type="entry name" value="MAPEG-like_dom_sf"/>
</dbReference>
<evidence type="ECO:0000256" key="3">
    <source>
        <dbReference type="ARBA" id="ARBA00022989"/>
    </source>
</evidence>
<dbReference type="GO" id="GO:0004364">
    <property type="term" value="F:glutathione transferase activity"/>
    <property type="evidence" value="ECO:0007669"/>
    <property type="project" value="TreeGrafter"/>
</dbReference>
<dbReference type="InterPro" id="IPR001129">
    <property type="entry name" value="Membr-assoc_MAPEG"/>
</dbReference>
<dbReference type="Gene3D" id="1.20.120.550">
    <property type="entry name" value="Membrane associated eicosanoid/glutathione metabolism-like domain"/>
    <property type="match status" value="1"/>
</dbReference>
<dbReference type="GO" id="GO:0005635">
    <property type="term" value="C:nuclear envelope"/>
    <property type="evidence" value="ECO:0007669"/>
    <property type="project" value="TreeGrafter"/>
</dbReference>
<dbReference type="Proteomes" id="UP000724874">
    <property type="component" value="Unassembled WGS sequence"/>
</dbReference>
<dbReference type="EMBL" id="JADNYJ010000002">
    <property type="protein sequence ID" value="KAF8913062.1"/>
    <property type="molecule type" value="Genomic_DNA"/>
</dbReference>
<proteinExistence type="predicted"/>
<evidence type="ECO:0000256" key="1">
    <source>
        <dbReference type="ARBA" id="ARBA00004141"/>
    </source>
</evidence>
<dbReference type="Pfam" id="PF01124">
    <property type="entry name" value="MAPEG"/>
    <property type="match status" value="1"/>
</dbReference>
<dbReference type="InterPro" id="IPR050997">
    <property type="entry name" value="MAPEG"/>
</dbReference>
<evidence type="ECO:0000313" key="6">
    <source>
        <dbReference type="Proteomes" id="UP000724874"/>
    </source>
</evidence>
<organism evidence="5 6">
    <name type="scientific">Gymnopilus junonius</name>
    <name type="common">Spectacular rustgill mushroom</name>
    <name type="synonym">Gymnopilus spectabilis subsp. junonius</name>
    <dbReference type="NCBI Taxonomy" id="109634"/>
    <lineage>
        <taxon>Eukaryota</taxon>
        <taxon>Fungi</taxon>
        <taxon>Dikarya</taxon>
        <taxon>Basidiomycota</taxon>
        <taxon>Agaricomycotina</taxon>
        <taxon>Agaricomycetes</taxon>
        <taxon>Agaricomycetidae</taxon>
        <taxon>Agaricales</taxon>
        <taxon>Agaricineae</taxon>
        <taxon>Hymenogastraceae</taxon>
        <taxon>Gymnopilus</taxon>
    </lineage>
</organism>
<comment type="subcellular location">
    <subcellularLocation>
        <location evidence="1">Membrane</location>
        <topology evidence="1">Multi-pass membrane protein</topology>
    </subcellularLocation>
</comment>
<evidence type="ECO:0000313" key="5">
    <source>
        <dbReference type="EMBL" id="KAF8913062.1"/>
    </source>
</evidence>
<keyword evidence="3" id="KW-1133">Transmembrane helix</keyword>
<reference evidence="5" key="1">
    <citation type="submission" date="2020-11" db="EMBL/GenBank/DDBJ databases">
        <authorList>
            <consortium name="DOE Joint Genome Institute"/>
            <person name="Ahrendt S."/>
            <person name="Riley R."/>
            <person name="Andreopoulos W."/>
            <person name="LaButti K."/>
            <person name="Pangilinan J."/>
            <person name="Ruiz-duenas F.J."/>
            <person name="Barrasa J.M."/>
            <person name="Sanchez-Garcia M."/>
            <person name="Camarero S."/>
            <person name="Miyauchi S."/>
            <person name="Serrano A."/>
            <person name="Linde D."/>
            <person name="Babiker R."/>
            <person name="Drula E."/>
            <person name="Ayuso-Fernandez I."/>
            <person name="Pacheco R."/>
            <person name="Padilla G."/>
            <person name="Ferreira P."/>
            <person name="Barriuso J."/>
            <person name="Kellner H."/>
            <person name="Castanera R."/>
            <person name="Alfaro M."/>
            <person name="Ramirez L."/>
            <person name="Pisabarro A.G."/>
            <person name="Kuo A."/>
            <person name="Tritt A."/>
            <person name="Lipzen A."/>
            <person name="He G."/>
            <person name="Yan M."/>
            <person name="Ng V."/>
            <person name="Cullen D."/>
            <person name="Martin F."/>
            <person name="Rosso M.-N."/>
            <person name="Henrissat B."/>
            <person name="Hibbett D."/>
            <person name="Martinez A.T."/>
            <person name="Grigoriev I.V."/>
        </authorList>
    </citation>
    <scope>NUCLEOTIDE SEQUENCE</scope>
    <source>
        <strain evidence="5">AH 44721</strain>
    </source>
</reference>
<dbReference type="AlphaFoldDB" id="A0A9P5TUE5"/>
<dbReference type="PANTHER" id="PTHR10250">
    <property type="entry name" value="MICROSOMAL GLUTATHIONE S-TRANSFERASE"/>
    <property type="match status" value="1"/>
</dbReference>
<accession>A0A9P5TUE5</accession>
<comment type="caution">
    <text evidence="5">The sequence shown here is derived from an EMBL/GenBank/DDBJ whole genome shotgun (WGS) entry which is preliminary data.</text>
</comment>
<keyword evidence="4" id="KW-0472">Membrane</keyword>
<name>A0A9P5TUE5_GYMJU</name>
<keyword evidence="6" id="KW-1185">Reference proteome</keyword>
<evidence type="ECO:0000256" key="2">
    <source>
        <dbReference type="ARBA" id="ARBA00022692"/>
    </source>
</evidence>
<sequence length="120" mass="13031">MTIPYGQVTVARAALLFTAFLLVGPGLTVSKLRKRAGIEYLQAYVDKAQEASQDAKVFNCAQRSHQNALGNIPIIYTTARVPCIICLLSAISYTRGYITGDPEKASPCIVSLVPGHYEKN</sequence>
<dbReference type="SUPFAM" id="SSF161084">
    <property type="entry name" value="MAPEG domain-like"/>
    <property type="match status" value="1"/>
</dbReference>
<dbReference type="OrthoDB" id="410651at2759"/>